<evidence type="ECO:0000256" key="3">
    <source>
        <dbReference type="SAM" id="MobiDB-lite"/>
    </source>
</evidence>
<feature type="domain" description="Pesticidal crystal protein Cry22Aa Ig-like" evidence="4">
    <location>
        <begin position="137"/>
        <end position="206"/>
    </location>
</feature>
<dbReference type="Gene3D" id="3.80.10.10">
    <property type="entry name" value="Ribonuclease Inhibitor"/>
    <property type="match status" value="1"/>
</dbReference>
<keyword evidence="1" id="KW-0433">Leucine-rich repeat</keyword>
<accession>A0A849VA61</accession>
<dbReference type="PROSITE" id="PS51257">
    <property type="entry name" value="PROKAR_LIPOPROTEIN"/>
    <property type="match status" value="1"/>
</dbReference>
<dbReference type="SUPFAM" id="SSF49299">
    <property type="entry name" value="PKD domain"/>
    <property type="match status" value="1"/>
</dbReference>
<organism evidence="5 6">
    <name type="scientific">Pseudoalteromonas caenipelagi</name>
    <dbReference type="NCBI Taxonomy" id="2726988"/>
    <lineage>
        <taxon>Bacteria</taxon>
        <taxon>Pseudomonadati</taxon>
        <taxon>Pseudomonadota</taxon>
        <taxon>Gammaproteobacteria</taxon>
        <taxon>Alteromonadales</taxon>
        <taxon>Pseudoalteromonadaceae</taxon>
        <taxon>Pseudoalteromonas</taxon>
    </lineage>
</organism>
<dbReference type="EMBL" id="JABBPG010000001">
    <property type="protein sequence ID" value="NOU49815.1"/>
    <property type="molecule type" value="Genomic_DNA"/>
</dbReference>
<dbReference type="CDD" id="cd00146">
    <property type="entry name" value="PKD"/>
    <property type="match status" value="1"/>
</dbReference>
<dbReference type="Pfam" id="PF13516">
    <property type="entry name" value="LRR_6"/>
    <property type="match status" value="2"/>
</dbReference>
<evidence type="ECO:0000259" key="4">
    <source>
        <dbReference type="Pfam" id="PF16403"/>
    </source>
</evidence>
<evidence type="ECO:0000256" key="1">
    <source>
        <dbReference type="ARBA" id="ARBA00022614"/>
    </source>
</evidence>
<feature type="domain" description="Pesticidal crystal protein Cry22Aa Ig-like" evidence="4">
    <location>
        <begin position="60"/>
        <end position="129"/>
    </location>
</feature>
<dbReference type="PANTHER" id="PTHR47566:SF1">
    <property type="entry name" value="PROTEIN NUD1"/>
    <property type="match status" value="1"/>
</dbReference>
<protein>
    <submittedName>
        <fullName evidence="5">DUF5011 domain-containing protein</fullName>
    </submittedName>
</protein>
<gene>
    <name evidence="5" type="ORF">HG263_04610</name>
</gene>
<evidence type="ECO:0000313" key="6">
    <source>
        <dbReference type="Proteomes" id="UP000586305"/>
    </source>
</evidence>
<dbReference type="GO" id="GO:0035591">
    <property type="term" value="F:signaling adaptor activity"/>
    <property type="evidence" value="ECO:0007669"/>
    <property type="project" value="TreeGrafter"/>
</dbReference>
<reference evidence="5 6" key="1">
    <citation type="submission" date="2020-04" db="EMBL/GenBank/DDBJ databases">
        <title>Pseudoalteromonas caenipelagi sp. nov., isolated from a tidal flat.</title>
        <authorList>
            <person name="Park S."/>
            <person name="Yoon J.-H."/>
        </authorList>
    </citation>
    <scope>NUCLEOTIDE SEQUENCE [LARGE SCALE GENOMIC DNA]</scope>
    <source>
        <strain evidence="5 6">JBTF-M23</strain>
    </source>
</reference>
<sequence>MNYKTNCFVTLIFCSTLLGCSGGSDEGNKAPPETNTSQETNAGSNTNDNSVTQDTTAPSITIMGDNPITIDFGTPYSDAGAEATDANDGAVSVSVTSDVNVSKVGEYSVEYTAQDKAGNIATASRQVIVQDVLPPSITILGANPVIVEGGSEYVDEGATAFDLADGAVSVTTQSNVNVQLVGEYIVNYTASDTLGNTATATRTVIVQDSKPPQITLLGDNPLTIKFGLDYIEPGANAVDILDGEVPVITTSNLNTEVMGEYSIEYTATDRQGNIATASRTIVVEDIHLENIIEDKNLLSCLLEQNLTYASQVREVVCRDRSIQSAAGIEHLRNMTKLDLGSADYYESLVDIRKFAPGDYDSSKFNSITVIDLTRNTKLEYLDLQYNNLGLSKQSLDLRKNTNLKHLNLSINQLKHIDVSNNINLEKLDLAANNLTAVDVSKQTQLIELSLSFNQLTNFDITNNTNLTGLDISYNQINEADLTYNLELETIICERNNFTNIEVKHLSNLNALYCSFNQLADIDVSENLLLEKLVLDDNKLVELNVRNNIELRVLSLSFNPLKTIDLTKNIHLESLFLSSDVICYGAKCGL</sequence>
<feature type="compositionally biased region" description="Polar residues" evidence="3">
    <location>
        <begin position="33"/>
        <end position="59"/>
    </location>
</feature>
<dbReference type="PANTHER" id="PTHR47566">
    <property type="match status" value="1"/>
</dbReference>
<dbReference type="InterPro" id="IPR032675">
    <property type="entry name" value="LRR_dom_sf"/>
</dbReference>
<keyword evidence="6" id="KW-1185">Reference proteome</keyword>
<dbReference type="AlphaFoldDB" id="A0A849VA61"/>
<dbReference type="Proteomes" id="UP000586305">
    <property type="component" value="Unassembled WGS sequence"/>
</dbReference>
<dbReference type="InterPro" id="IPR013783">
    <property type="entry name" value="Ig-like_fold"/>
</dbReference>
<proteinExistence type="predicted"/>
<dbReference type="FunFam" id="2.60.40.10:FF:002029">
    <property type="entry name" value="Predicted protein"/>
    <property type="match status" value="1"/>
</dbReference>
<dbReference type="RefSeq" id="WP_171624866.1">
    <property type="nucleotide sequence ID" value="NZ_JABBPG010000001.1"/>
</dbReference>
<feature type="region of interest" description="Disordered" evidence="3">
    <location>
        <begin position="24"/>
        <end position="64"/>
    </location>
</feature>
<dbReference type="InterPro" id="IPR001611">
    <property type="entry name" value="Leu-rich_rpt"/>
</dbReference>
<keyword evidence="2" id="KW-0677">Repeat</keyword>
<dbReference type="Gene3D" id="2.60.40.10">
    <property type="entry name" value="Immunoglobulins"/>
    <property type="match status" value="3"/>
</dbReference>
<evidence type="ECO:0000313" key="5">
    <source>
        <dbReference type="EMBL" id="NOU49815.1"/>
    </source>
</evidence>
<evidence type="ECO:0000256" key="2">
    <source>
        <dbReference type="ARBA" id="ARBA00022737"/>
    </source>
</evidence>
<dbReference type="Pfam" id="PF16403">
    <property type="entry name" value="Bact_surface_Ig-like"/>
    <property type="match status" value="3"/>
</dbReference>
<dbReference type="InterPro" id="IPR032179">
    <property type="entry name" value="Cry22Aa_Ig-like"/>
</dbReference>
<feature type="domain" description="Pesticidal crystal protein Cry22Aa Ig-like" evidence="4">
    <location>
        <begin position="214"/>
        <end position="283"/>
    </location>
</feature>
<dbReference type="InterPro" id="IPR052574">
    <property type="entry name" value="CDIRP"/>
</dbReference>
<dbReference type="SUPFAM" id="SSF52058">
    <property type="entry name" value="L domain-like"/>
    <property type="match status" value="1"/>
</dbReference>
<dbReference type="PROSITE" id="PS51450">
    <property type="entry name" value="LRR"/>
    <property type="match status" value="1"/>
</dbReference>
<comment type="caution">
    <text evidence="5">The sequence shown here is derived from an EMBL/GenBank/DDBJ whole genome shotgun (WGS) entry which is preliminary data.</text>
</comment>
<dbReference type="InterPro" id="IPR035986">
    <property type="entry name" value="PKD_dom_sf"/>
</dbReference>
<name>A0A849VA61_9GAMM</name>